<dbReference type="AlphaFoldDB" id="A0A9D1EZP9"/>
<reference evidence="1" key="1">
    <citation type="submission" date="2020-10" db="EMBL/GenBank/DDBJ databases">
        <authorList>
            <person name="Gilroy R."/>
        </authorList>
    </citation>
    <scope>NUCLEOTIDE SEQUENCE</scope>
    <source>
        <strain evidence="1">6276</strain>
    </source>
</reference>
<dbReference type="Proteomes" id="UP000823928">
    <property type="component" value="Unassembled WGS sequence"/>
</dbReference>
<proteinExistence type="predicted"/>
<gene>
    <name evidence="1" type="ORF">IAC10_07030</name>
</gene>
<evidence type="ECO:0000313" key="1">
    <source>
        <dbReference type="EMBL" id="HIS36367.1"/>
    </source>
</evidence>
<dbReference type="EMBL" id="DVIU01000137">
    <property type="protein sequence ID" value="HIS36367.1"/>
    <property type="molecule type" value="Genomic_DNA"/>
</dbReference>
<name>A0A9D1EZP9_9BACT</name>
<evidence type="ECO:0000313" key="2">
    <source>
        <dbReference type="Proteomes" id="UP000823928"/>
    </source>
</evidence>
<organism evidence="1 2">
    <name type="scientific">Candidatus Scatousia excrementigallinarum</name>
    <dbReference type="NCBI Taxonomy" id="2840935"/>
    <lineage>
        <taxon>Bacteria</taxon>
        <taxon>Candidatus Scatousia</taxon>
    </lineage>
</organism>
<accession>A0A9D1EZP9</accession>
<comment type="caution">
    <text evidence="1">The sequence shown here is derived from an EMBL/GenBank/DDBJ whole genome shotgun (WGS) entry which is preliminary data.</text>
</comment>
<sequence>MNEQFYQPVLIYNGFLSTIESYYSVKKAQQIFNKALKLLTQLSGKSEKEVQDFLQSKYGTWIADTYIDENAKDQKDIEDIIREGYFNTYAKQLFDDEAKGITKKYQFDYNQELFGAKVFNYITNSIDILLATYEHPNRIYKEYALCIAPDRKQYHIGMDFITPIDELSDEDIEQLGIKEFV</sequence>
<protein>
    <submittedName>
        <fullName evidence="1">Uncharacterized protein</fullName>
    </submittedName>
</protein>
<reference evidence="1" key="2">
    <citation type="journal article" date="2021" name="PeerJ">
        <title>Extensive microbial diversity within the chicken gut microbiome revealed by metagenomics and culture.</title>
        <authorList>
            <person name="Gilroy R."/>
            <person name="Ravi A."/>
            <person name="Getino M."/>
            <person name="Pursley I."/>
            <person name="Horton D.L."/>
            <person name="Alikhan N.F."/>
            <person name="Baker D."/>
            <person name="Gharbi K."/>
            <person name="Hall N."/>
            <person name="Watson M."/>
            <person name="Adriaenssens E.M."/>
            <person name="Foster-Nyarko E."/>
            <person name="Jarju S."/>
            <person name="Secka A."/>
            <person name="Antonio M."/>
            <person name="Oren A."/>
            <person name="Chaudhuri R.R."/>
            <person name="La Ragione R."/>
            <person name="Hildebrand F."/>
            <person name="Pallen M.J."/>
        </authorList>
    </citation>
    <scope>NUCLEOTIDE SEQUENCE</scope>
    <source>
        <strain evidence="1">6276</strain>
    </source>
</reference>